<proteinExistence type="predicted"/>
<organism evidence="1 2">
    <name type="scientific">Neolewinella aquimaris</name>
    <dbReference type="NCBI Taxonomy" id="1835722"/>
    <lineage>
        <taxon>Bacteria</taxon>
        <taxon>Pseudomonadati</taxon>
        <taxon>Bacteroidota</taxon>
        <taxon>Saprospiria</taxon>
        <taxon>Saprospirales</taxon>
        <taxon>Lewinellaceae</taxon>
        <taxon>Neolewinella</taxon>
    </lineage>
</organism>
<comment type="caution">
    <text evidence="1">The sequence shown here is derived from an EMBL/GenBank/DDBJ whole genome shotgun (WGS) entry which is preliminary data.</text>
</comment>
<dbReference type="RefSeq" id="WP_183497359.1">
    <property type="nucleotide sequence ID" value="NZ_JACIFF010000016.1"/>
</dbReference>
<dbReference type="Proteomes" id="UP000576209">
    <property type="component" value="Unassembled WGS sequence"/>
</dbReference>
<accession>A0A840EB14</accession>
<reference evidence="1 2" key="1">
    <citation type="submission" date="2020-08" db="EMBL/GenBank/DDBJ databases">
        <title>Genomic Encyclopedia of Type Strains, Phase IV (KMG-IV): sequencing the most valuable type-strain genomes for metagenomic binning, comparative biology and taxonomic classification.</title>
        <authorList>
            <person name="Goeker M."/>
        </authorList>
    </citation>
    <scope>NUCLEOTIDE SEQUENCE [LARGE SCALE GENOMIC DNA]</scope>
    <source>
        <strain evidence="1 2">DSM 105137</strain>
    </source>
</reference>
<name>A0A840EB14_9BACT</name>
<dbReference type="EMBL" id="JACIFF010000016">
    <property type="protein sequence ID" value="MBB4081133.1"/>
    <property type="molecule type" value="Genomic_DNA"/>
</dbReference>
<dbReference type="PANTHER" id="PTHR39550:SF1">
    <property type="entry name" value="SLL0658 PROTEIN"/>
    <property type="match status" value="1"/>
</dbReference>
<dbReference type="PANTHER" id="PTHR39550">
    <property type="entry name" value="SLL0658 PROTEIN"/>
    <property type="match status" value="1"/>
</dbReference>
<evidence type="ECO:0000313" key="2">
    <source>
        <dbReference type="Proteomes" id="UP000576209"/>
    </source>
</evidence>
<dbReference type="InterPro" id="IPR021799">
    <property type="entry name" value="PIN-like_prokaryotic"/>
</dbReference>
<keyword evidence="2" id="KW-1185">Reference proteome</keyword>
<dbReference type="Pfam" id="PF11848">
    <property type="entry name" value="DUF3368"/>
    <property type="match status" value="1"/>
</dbReference>
<protein>
    <submittedName>
        <fullName evidence="1">Putative nucleic acid-binding protein</fullName>
    </submittedName>
</protein>
<dbReference type="AlphaFoldDB" id="A0A840EB14"/>
<sequence length="150" mass="16401">MRAVIADTSCLIIFTKLDQLDILRDTFQGLATTDKVAEEFGPLPNWINVTTEYDRGLYTELSQTLGIGESSCIALAAGEQDALLIIDDRQAKRTAEGIGVECIGSLGTLLIAKQHGVIDQVGHLLDEIQKTDFRVSKKIIDTVRRLAGEL</sequence>
<gene>
    <name evidence="1" type="ORF">GGR28_003780</name>
</gene>
<evidence type="ECO:0000313" key="1">
    <source>
        <dbReference type="EMBL" id="MBB4081133.1"/>
    </source>
</evidence>